<evidence type="ECO:0000313" key="1">
    <source>
        <dbReference type="EMBL" id="QCD44200.1"/>
    </source>
</evidence>
<dbReference type="SUPFAM" id="SSF158682">
    <property type="entry name" value="TerB-like"/>
    <property type="match status" value="1"/>
</dbReference>
<dbReference type="AlphaFoldDB" id="A0A6G5QEU4"/>
<evidence type="ECO:0008006" key="3">
    <source>
        <dbReference type="Google" id="ProtNLM"/>
    </source>
</evidence>
<name>A0A6G5QEU4_9BACT</name>
<sequence>MFLGDLSENAKIAFLDLAMICARSDGKMEDEEIVVLNQYCDEMDIQMPQKTTKYDYIIDAFENDKDEYKRSIDKIIASLKDETKDFILSALGSIGTQRAKKIYFELLALVYSDGAVTQIEEDILKRLSLYITENDINMLTICASGILSGIKSAKTLELLHLKTKGE</sequence>
<evidence type="ECO:0000313" key="2">
    <source>
        <dbReference type="Proteomes" id="UP000503264"/>
    </source>
</evidence>
<organism evidence="1 2">
    <name type="scientific">Campylobacter mucosalis CCUG 21559</name>
    <dbReference type="NCBI Taxonomy" id="1032067"/>
    <lineage>
        <taxon>Bacteria</taxon>
        <taxon>Pseudomonadati</taxon>
        <taxon>Campylobacterota</taxon>
        <taxon>Epsilonproteobacteria</taxon>
        <taxon>Campylobacterales</taxon>
        <taxon>Campylobacteraceae</taxon>
        <taxon>Campylobacter</taxon>
    </lineage>
</organism>
<accession>A0A6G5QEU4</accession>
<dbReference type="EMBL" id="CP012542">
    <property type="protein sequence ID" value="QCD44200.1"/>
    <property type="molecule type" value="Genomic_DNA"/>
</dbReference>
<gene>
    <name evidence="1" type="ORF">CMUC_0387</name>
</gene>
<dbReference type="InterPro" id="IPR029024">
    <property type="entry name" value="TerB-like"/>
</dbReference>
<reference evidence="1 2" key="1">
    <citation type="submission" date="2016-07" db="EMBL/GenBank/DDBJ databases">
        <title>Comparative genomics of the Campylobacter concisus group.</title>
        <authorList>
            <person name="Miller W.G."/>
            <person name="Yee E."/>
            <person name="Chapman M.H."/>
            <person name="Huynh S."/>
            <person name="Bono J.L."/>
            <person name="On S.L.W."/>
            <person name="StLeger J."/>
            <person name="Foster G."/>
            <person name="Parker C.T."/>
        </authorList>
    </citation>
    <scope>NUCLEOTIDE SEQUENCE [LARGE SCALE GENOMIC DNA]</scope>
    <source>
        <strain evidence="1 2">CCUG 21559</strain>
    </source>
</reference>
<dbReference type="RefSeq" id="WP_171993423.1">
    <property type="nucleotide sequence ID" value="NZ_CP012542.1"/>
</dbReference>
<dbReference type="Proteomes" id="UP000503264">
    <property type="component" value="Chromosome"/>
</dbReference>
<keyword evidence="2" id="KW-1185">Reference proteome</keyword>
<protein>
    <recommendedName>
        <fullName evidence="3">Co-chaperone DjlA N-terminal domain-containing protein</fullName>
    </recommendedName>
</protein>
<proteinExistence type="predicted"/>
<dbReference type="Gene3D" id="1.10.3680.10">
    <property type="entry name" value="TerB-like"/>
    <property type="match status" value="1"/>
</dbReference>